<evidence type="ECO:0000256" key="3">
    <source>
        <dbReference type="ARBA" id="ARBA00022946"/>
    </source>
</evidence>
<dbReference type="GO" id="GO:0046872">
    <property type="term" value="F:metal ion binding"/>
    <property type="evidence" value="ECO:0007669"/>
    <property type="project" value="UniProtKB-KW"/>
</dbReference>
<organism evidence="9 10">
    <name type="scientific">Erythroxylum novogranatense</name>
    <dbReference type="NCBI Taxonomy" id="1862640"/>
    <lineage>
        <taxon>Eukaryota</taxon>
        <taxon>Viridiplantae</taxon>
        <taxon>Streptophyta</taxon>
        <taxon>Embryophyta</taxon>
        <taxon>Tracheophyta</taxon>
        <taxon>Spermatophyta</taxon>
        <taxon>Magnoliopsida</taxon>
        <taxon>eudicotyledons</taxon>
        <taxon>Gunneridae</taxon>
        <taxon>Pentapetalae</taxon>
        <taxon>rosids</taxon>
        <taxon>fabids</taxon>
        <taxon>Malpighiales</taxon>
        <taxon>Erythroxylaceae</taxon>
        <taxon>Erythroxylum</taxon>
    </lineage>
</organism>
<dbReference type="InterPro" id="IPR015324">
    <property type="entry name" value="Ribosomal_Rsm22-like"/>
</dbReference>
<evidence type="ECO:0000256" key="1">
    <source>
        <dbReference type="ARBA" id="ARBA00004173"/>
    </source>
</evidence>
<keyword evidence="4" id="KW-0408">Iron</keyword>
<keyword evidence="10" id="KW-1185">Reference proteome</keyword>
<evidence type="ECO:0000256" key="2">
    <source>
        <dbReference type="ARBA" id="ARBA00022723"/>
    </source>
</evidence>
<dbReference type="GO" id="GO:0008168">
    <property type="term" value="F:methyltransferase activity"/>
    <property type="evidence" value="ECO:0007669"/>
    <property type="project" value="InterPro"/>
</dbReference>
<dbReference type="GO" id="GO:0003735">
    <property type="term" value="F:structural constituent of ribosome"/>
    <property type="evidence" value="ECO:0007669"/>
    <property type="project" value="TreeGrafter"/>
</dbReference>
<evidence type="ECO:0000256" key="8">
    <source>
        <dbReference type="SAM" id="MobiDB-lite"/>
    </source>
</evidence>
<dbReference type="Proteomes" id="UP001159364">
    <property type="component" value="Linkage Group LG05"/>
</dbReference>
<sequence>MARLIPETARKIFTPETLRSAAKQSTGCLVIPVRLRRAIKRYLRENEGPHMKRKVLRLSQSFSEIKDLNLMLTESTSKELVEDPLKSTNSSKRWKIKSAYGDIGLLYSDDETIAYVASRMPSIFSACYRVLSEVQRRIPDFSPAKVLDFGAGTGSAFWAMREVWPKSIENVNLVEPSQSMQRAGRSLIQGMKKLPVIHSYDSIQALSKRINKSDREHDLVIASYVLGEIPSLKDRVTVVRQLWNLTRDVLVIIEPGTPHGSNIISQMRSHVLWLEKRKCRKSKGKNNEACKDFVSTKSGAFIVAPCSHDGQCPLAKTGKYCHFAQRFQRTSSQHAYKRTGRGPLRGFEDEKFSFIAFRRGQRPREPWPLDGVNLETLKEQRGKQNLEDTEIDYEDVISEVEAEDVPHEAEEEEEEEEEAEAEEEVNSVNYDSDVTEPDTIDLDEESEDKRQEETGDADLGGGWGRILFMPVLRGRQVTLDVCRSVNRESSEGTLERIVVTRSKNPALHQLGRKSLWGDLWPF</sequence>
<feature type="region of interest" description="Disordered" evidence="8">
    <location>
        <begin position="380"/>
        <end position="461"/>
    </location>
</feature>
<dbReference type="Gene3D" id="3.40.50.150">
    <property type="entry name" value="Vaccinia Virus protein VP39"/>
    <property type="match status" value="1"/>
</dbReference>
<evidence type="ECO:0000313" key="9">
    <source>
        <dbReference type="EMBL" id="KAJ8764873.1"/>
    </source>
</evidence>
<gene>
    <name evidence="9" type="ORF">K2173_010338</name>
</gene>
<reference evidence="9 10" key="1">
    <citation type="submission" date="2021-09" db="EMBL/GenBank/DDBJ databases">
        <title>Genomic insights and catalytic innovation underlie evolution of tropane alkaloids biosynthesis.</title>
        <authorList>
            <person name="Wang Y.-J."/>
            <person name="Tian T."/>
            <person name="Huang J.-P."/>
            <person name="Huang S.-X."/>
        </authorList>
    </citation>
    <scope>NUCLEOTIDE SEQUENCE [LARGE SCALE GENOMIC DNA]</scope>
    <source>
        <strain evidence="9">KIB-2018</strain>
        <tissue evidence="9">Leaf</tissue>
    </source>
</reference>
<dbReference type="AlphaFoldDB" id="A0AAV8TF64"/>
<dbReference type="InterPro" id="IPR052571">
    <property type="entry name" value="Mt_RNA_Methyltransferase"/>
</dbReference>
<dbReference type="GO" id="GO:0006412">
    <property type="term" value="P:translation"/>
    <property type="evidence" value="ECO:0007669"/>
    <property type="project" value="InterPro"/>
</dbReference>
<feature type="compositionally biased region" description="Acidic residues" evidence="8">
    <location>
        <begin position="433"/>
        <end position="446"/>
    </location>
</feature>
<evidence type="ECO:0000256" key="5">
    <source>
        <dbReference type="ARBA" id="ARBA00023014"/>
    </source>
</evidence>
<evidence type="ECO:0000313" key="10">
    <source>
        <dbReference type="Proteomes" id="UP001159364"/>
    </source>
</evidence>
<dbReference type="PANTHER" id="PTHR13184:SF5">
    <property type="entry name" value="METHYLTRANSFERASE-LIKE PROTEIN 17, MITOCHONDRIAL"/>
    <property type="match status" value="1"/>
</dbReference>
<dbReference type="SUPFAM" id="SSF53335">
    <property type="entry name" value="S-adenosyl-L-methionine-dependent methyltransferases"/>
    <property type="match status" value="1"/>
</dbReference>
<dbReference type="EMBL" id="JAIWQS010000005">
    <property type="protein sequence ID" value="KAJ8764873.1"/>
    <property type="molecule type" value="Genomic_DNA"/>
</dbReference>
<protein>
    <recommendedName>
        <fullName evidence="11">Methyltransferase-like protein 17, mitochondrial</fullName>
    </recommendedName>
</protein>
<keyword evidence="6" id="KW-0496">Mitochondrion</keyword>
<accession>A0AAV8TF64</accession>
<dbReference type="Pfam" id="PF09243">
    <property type="entry name" value="Rsm22"/>
    <property type="match status" value="2"/>
</dbReference>
<dbReference type="GO" id="GO:0005763">
    <property type="term" value="C:mitochondrial small ribosomal subunit"/>
    <property type="evidence" value="ECO:0007669"/>
    <property type="project" value="TreeGrafter"/>
</dbReference>
<dbReference type="GO" id="GO:0051536">
    <property type="term" value="F:iron-sulfur cluster binding"/>
    <property type="evidence" value="ECO:0007669"/>
    <property type="project" value="UniProtKB-KW"/>
</dbReference>
<evidence type="ECO:0008006" key="11">
    <source>
        <dbReference type="Google" id="ProtNLM"/>
    </source>
</evidence>
<dbReference type="InterPro" id="IPR029063">
    <property type="entry name" value="SAM-dependent_MTases_sf"/>
</dbReference>
<comment type="subcellular location">
    <subcellularLocation>
        <location evidence="1">Mitochondrion</location>
    </subcellularLocation>
</comment>
<keyword evidence="5" id="KW-0411">Iron-sulfur</keyword>
<comment type="function">
    <text evidence="7">Mitochondrial ribosome (mitoribosome) assembly factor. Binds at the interface of the head and body domains of the mitochondrial small ribosomal subunit (mt-SSU), occluding the mRNA channel and preventing compaction of the head domain towards the body. Probable inactive methyltransferase: retains the characteristic folding and ability to bind S-adenosyl-L-methionine, but it probably lost its methyltransferase activity.</text>
</comment>
<comment type="caution">
    <text evidence="9">The sequence shown here is derived from an EMBL/GenBank/DDBJ whole genome shotgun (WGS) entry which is preliminary data.</text>
</comment>
<keyword evidence="2" id="KW-0479">Metal-binding</keyword>
<name>A0AAV8TF64_9ROSI</name>
<proteinExistence type="predicted"/>
<evidence type="ECO:0000256" key="6">
    <source>
        <dbReference type="ARBA" id="ARBA00023128"/>
    </source>
</evidence>
<keyword evidence="3" id="KW-0809">Transit peptide</keyword>
<feature type="compositionally biased region" description="Acidic residues" evidence="8">
    <location>
        <begin position="387"/>
        <end position="425"/>
    </location>
</feature>
<dbReference type="PANTHER" id="PTHR13184">
    <property type="entry name" value="37S RIBOSOMAL PROTEIN S22"/>
    <property type="match status" value="1"/>
</dbReference>
<evidence type="ECO:0000256" key="4">
    <source>
        <dbReference type="ARBA" id="ARBA00023004"/>
    </source>
</evidence>
<evidence type="ECO:0000256" key="7">
    <source>
        <dbReference type="ARBA" id="ARBA00045681"/>
    </source>
</evidence>